<evidence type="ECO:0000313" key="2">
    <source>
        <dbReference type="Proteomes" id="UP000054538"/>
    </source>
</evidence>
<sequence>MVHPFLFLFPFKIYTDSCHHNRFATCSLYFMDAYHKGLNGKQVAFAVRKYCGHHTLPLIVFDNLKKAQMSQCIV</sequence>
<reference evidence="1 2" key="1">
    <citation type="submission" date="2014-04" db="EMBL/GenBank/DDBJ databases">
        <authorList>
            <consortium name="DOE Joint Genome Institute"/>
            <person name="Kuo A."/>
            <person name="Kohler A."/>
            <person name="Jargeat P."/>
            <person name="Nagy L.G."/>
            <person name="Floudas D."/>
            <person name="Copeland A."/>
            <person name="Barry K.W."/>
            <person name="Cichocki N."/>
            <person name="Veneault-Fourrey C."/>
            <person name="LaButti K."/>
            <person name="Lindquist E.A."/>
            <person name="Lipzen A."/>
            <person name="Lundell T."/>
            <person name="Morin E."/>
            <person name="Murat C."/>
            <person name="Sun H."/>
            <person name="Tunlid A."/>
            <person name="Henrissat B."/>
            <person name="Grigoriev I.V."/>
            <person name="Hibbett D.S."/>
            <person name="Martin F."/>
            <person name="Nordberg H.P."/>
            <person name="Cantor M.N."/>
            <person name="Hua S.X."/>
        </authorList>
    </citation>
    <scope>NUCLEOTIDE SEQUENCE [LARGE SCALE GENOMIC DNA]</scope>
    <source>
        <strain evidence="1 2">Ve08.2h10</strain>
    </source>
</reference>
<dbReference type="Proteomes" id="UP000054538">
    <property type="component" value="Unassembled WGS sequence"/>
</dbReference>
<organism evidence="1 2">
    <name type="scientific">Paxillus rubicundulus Ve08.2h10</name>
    <dbReference type="NCBI Taxonomy" id="930991"/>
    <lineage>
        <taxon>Eukaryota</taxon>
        <taxon>Fungi</taxon>
        <taxon>Dikarya</taxon>
        <taxon>Basidiomycota</taxon>
        <taxon>Agaricomycotina</taxon>
        <taxon>Agaricomycetes</taxon>
        <taxon>Agaricomycetidae</taxon>
        <taxon>Boletales</taxon>
        <taxon>Paxilineae</taxon>
        <taxon>Paxillaceae</taxon>
        <taxon>Paxillus</taxon>
    </lineage>
</organism>
<dbReference type="OrthoDB" id="2416294at2759"/>
<accession>A0A0D0E3V9</accession>
<dbReference type="AlphaFoldDB" id="A0A0D0E3V9"/>
<protein>
    <submittedName>
        <fullName evidence="1">Uncharacterized protein</fullName>
    </submittedName>
</protein>
<proteinExistence type="predicted"/>
<evidence type="ECO:0000313" key="1">
    <source>
        <dbReference type="EMBL" id="KIK91820.1"/>
    </source>
</evidence>
<name>A0A0D0E3V9_9AGAM</name>
<keyword evidence="2" id="KW-1185">Reference proteome</keyword>
<dbReference type="HOGENOM" id="CLU_2688534_0_0_1"/>
<gene>
    <name evidence="1" type="ORF">PAXRUDRAFT_148635</name>
</gene>
<reference evidence="2" key="2">
    <citation type="submission" date="2015-01" db="EMBL/GenBank/DDBJ databases">
        <title>Evolutionary Origins and Diversification of the Mycorrhizal Mutualists.</title>
        <authorList>
            <consortium name="DOE Joint Genome Institute"/>
            <consortium name="Mycorrhizal Genomics Consortium"/>
            <person name="Kohler A."/>
            <person name="Kuo A."/>
            <person name="Nagy L.G."/>
            <person name="Floudas D."/>
            <person name="Copeland A."/>
            <person name="Barry K.W."/>
            <person name="Cichocki N."/>
            <person name="Veneault-Fourrey C."/>
            <person name="LaButti K."/>
            <person name="Lindquist E.A."/>
            <person name="Lipzen A."/>
            <person name="Lundell T."/>
            <person name="Morin E."/>
            <person name="Murat C."/>
            <person name="Riley R."/>
            <person name="Ohm R."/>
            <person name="Sun H."/>
            <person name="Tunlid A."/>
            <person name="Henrissat B."/>
            <person name="Grigoriev I.V."/>
            <person name="Hibbett D.S."/>
            <person name="Martin F."/>
        </authorList>
    </citation>
    <scope>NUCLEOTIDE SEQUENCE [LARGE SCALE GENOMIC DNA]</scope>
    <source>
        <strain evidence="2">Ve08.2h10</strain>
    </source>
</reference>
<dbReference type="EMBL" id="KN825343">
    <property type="protein sequence ID" value="KIK91820.1"/>
    <property type="molecule type" value="Genomic_DNA"/>
</dbReference>
<dbReference type="InParanoid" id="A0A0D0E3V9"/>